<evidence type="ECO:0000313" key="4">
    <source>
        <dbReference type="EMBL" id="KZF19234.1"/>
    </source>
</evidence>
<evidence type="ECO:0000256" key="1">
    <source>
        <dbReference type="ARBA" id="ARBA00023242"/>
    </source>
</evidence>
<dbReference type="PROSITE" id="PS50048">
    <property type="entry name" value="ZN2_CY6_FUNGAL_2"/>
    <property type="match status" value="1"/>
</dbReference>
<feature type="region of interest" description="Disordered" evidence="2">
    <location>
        <begin position="547"/>
        <end position="568"/>
    </location>
</feature>
<dbReference type="EMBL" id="KV407467">
    <property type="protein sequence ID" value="KZF19234.1"/>
    <property type="molecule type" value="Genomic_DNA"/>
</dbReference>
<feature type="domain" description="Zn(2)-C6 fungal-type" evidence="3">
    <location>
        <begin position="10"/>
        <end position="38"/>
    </location>
</feature>
<keyword evidence="1" id="KW-0539">Nucleus</keyword>
<dbReference type="AlphaFoldDB" id="A0A164ZL77"/>
<dbReference type="Proteomes" id="UP000076632">
    <property type="component" value="Unassembled WGS sequence"/>
</dbReference>
<dbReference type="GO" id="GO:0008270">
    <property type="term" value="F:zinc ion binding"/>
    <property type="evidence" value="ECO:0007669"/>
    <property type="project" value="InterPro"/>
</dbReference>
<dbReference type="OMA" id="HANTVIV"/>
<evidence type="ECO:0000256" key="2">
    <source>
        <dbReference type="SAM" id="MobiDB-lite"/>
    </source>
</evidence>
<dbReference type="SUPFAM" id="SSF57701">
    <property type="entry name" value="Zn2/Cys6 DNA-binding domain"/>
    <property type="match status" value="1"/>
</dbReference>
<dbReference type="Pfam" id="PF00172">
    <property type="entry name" value="Zn_clus"/>
    <property type="match status" value="1"/>
</dbReference>
<protein>
    <recommendedName>
        <fullName evidence="3">Zn(2)-C6 fungal-type domain-containing protein</fullName>
    </recommendedName>
</protein>
<dbReference type="GeneID" id="28901551"/>
<dbReference type="PROSITE" id="PS00463">
    <property type="entry name" value="ZN2_CY6_FUNGAL_1"/>
    <property type="match status" value="1"/>
</dbReference>
<dbReference type="InterPro" id="IPR036864">
    <property type="entry name" value="Zn2-C6_fun-type_DNA-bd_sf"/>
</dbReference>
<dbReference type="PANTHER" id="PTHR38111">
    <property type="entry name" value="ZN(2)-C6 FUNGAL-TYPE DOMAIN-CONTAINING PROTEIN-RELATED"/>
    <property type="match status" value="1"/>
</dbReference>
<dbReference type="InterPro" id="IPR053178">
    <property type="entry name" value="Osmoadaptation_assoc"/>
</dbReference>
<keyword evidence="5" id="KW-1185">Reference proteome</keyword>
<dbReference type="SMART" id="SM00066">
    <property type="entry name" value="GAL4"/>
    <property type="match status" value="1"/>
</dbReference>
<feature type="region of interest" description="Disordered" evidence="2">
    <location>
        <begin position="422"/>
        <end position="472"/>
    </location>
</feature>
<evidence type="ECO:0000259" key="3">
    <source>
        <dbReference type="PROSITE" id="PS50048"/>
    </source>
</evidence>
<feature type="compositionally biased region" description="Gly residues" evidence="2">
    <location>
        <begin position="377"/>
        <end position="392"/>
    </location>
</feature>
<dbReference type="PANTHER" id="PTHR38111:SF2">
    <property type="entry name" value="FINGER DOMAIN PROTEIN, PUTATIVE (AFU_ORTHOLOGUE AFUA_1G01560)-RELATED"/>
    <property type="match status" value="1"/>
</dbReference>
<dbReference type="Gene3D" id="4.10.240.10">
    <property type="entry name" value="Zn(2)-C6 fungal-type DNA-binding domain"/>
    <property type="match status" value="1"/>
</dbReference>
<feature type="region of interest" description="Disordered" evidence="2">
    <location>
        <begin position="581"/>
        <end position="623"/>
    </location>
</feature>
<gene>
    <name evidence="4" type="ORF">L228DRAFT_286088</name>
</gene>
<dbReference type="InterPro" id="IPR001138">
    <property type="entry name" value="Zn2Cys6_DnaBD"/>
</dbReference>
<organism evidence="4 5">
    <name type="scientific">Xylona heveae (strain CBS 132557 / TC161)</name>
    <dbReference type="NCBI Taxonomy" id="1328760"/>
    <lineage>
        <taxon>Eukaryota</taxon>
        <taxon>Fungi</taxon>
        <taxon>Dikarya</taxon>
        <taxon>Ascomycota</taxon>
        <taxon>Pezizomycotina</taxon>
        <taxon>Xylonomycetes</taxon>
        <taxon>Xylonales</taxon>
        <taxon>Xylonaceae</taxon>
        <taxon>Xylona</taxon>
    </lineage>
</organism>
<dbReference type="STRING" id="1328760.A0A164ZL77"/>
<evidence type="ECO:0000313" key="5">
    <source>
        <dbReference type="Proteomes" id="UP000076632"/>
    </source>
</evidence>
<feature type="region of interest" description="Disordered" evidence="2">
    <location>
        <begin position="373"/>
        <end position="410"/>
    </location>
</feature>
<accession>A0A164ZL77</accession>
<reference evidence="4 5" key="1">
    <citation type="journal article" date="2016" name="Fungal Biol.">
        <title>The genome of Xylona heveae provides a window into fungal endophytism.</title>
        <authorList>
            <person name="Gazis R."/>
            <person name="Kuo A."/>
            <person name="Riley R."/>
            <person name="LaButti K."/>
            <person name="Lipzen A."/>
            <person name="Lin J."/>
            <person name="Amirebrahimi M."/>
            <person name="Hesse C.N."/>
            <person name="Spatafora J.W."/>
            <person name="Henrissat B."/>
            <person name="Hainaut M."/>
            <person name="Grigoriev I.V."/>
            <person name="Hibbett D.S."/>
        </authorList>
    </citation>
    <scope>NUCLEOTIDE SEQUENCE [LARGE SCALE GENOMIC DNA]</scope>
    <source>
        <strain evidence="4 5">TC161</strain>
    </source>
</reference>
<feature type="compositionally biased region" description="Low complexity" evidence="2">
    <location>
        <begin position="548"/>
        <end position="568"/>
    </location>
</feature>
<dbReference type="RefSeq" id="XP_018184789.1">
    <property type="nucleotide sequence ID" value="XM_018336414.1"/>
</dbReference>
<feature type="compositionally biased region" description="Low complexity" evidence="2">
    <location>
        <begin position="422"/>
        <end position="465"/>
    </location>
</feature>
<dbReference type="CDD" id="cd00067">
    <property type="entry name" value="GAL4"/>
    <property type="match status" value="1"/>
</dbReference>
<sequence>MVGRPGRSKGCLTCRRRHLKCDETRPTCRRCEKAQINCDGYREANFIDERPRLERKAGRSNSPESLQVKPVAMSNSLLIDSQTCLTYMLLNMLKGFLNLDKTGKDKVVPWSLDSFALLRDKPLATTCLESLVIAFVGRRMGQQSMYMRGTQLYCSALAGLHKKIASPSECYSNETLLCVNMLSIFEFLNLTTRNAWLNHAIGLGRIFEQRGAAAHATPTERVIFESSRSTVILSALVTRRRTFMSRPEWKTLPWSEDPLKKDLAQHLMDVYADIPDLVVDHNEALSSSDPTDCYVRLLEIQSRTTALLQALFRWRVAWEARNPRARYEVLVDRAECPFPSIYFYEKLGLANEIGLYNAVLIMALEVAQSVDEQLSGSGSGPGGVGTGTGTGADPGAKWSPTSLDPFVNDRHRPQNSKIIASFSASASPSPHPSSSSSPSSSFPSPSPSPSSSASASATPSPSSPSNTANDTELRTLPSADLNEMATGAAIEVCRGVHYHLLDHQRSAGELFLLFPLRMAWKALGKSTTPQGRWCENMLRCMVTGEPISAPISQPSSSSHPSSHPPCSTSCSSHSPCSPSCSSNPSSTTAHADGVESAHSGSGSASTLNNPTTAKPRANNSINNAVSNTQFTRWEISREVLREFESNTAIWETD</sequence>
<name>A0A164ZL77_XYLHT</name>
<dbReference type="InParanoid" id="A0A164ZL77"/>
<dbReference type="OrthoDB" id="3525185at2759"/>
<proteinExistence type="predicted"/>
<dbReference type="GO" id="GO:0000981">
    <property type="term" value="F:DNA-binding transcription factor activity, RNA polymerase II-specific"/>
    <property type="evidence" value="ECO:0007669"/>
    <property type="project" value="InterPro"/>
</dbReference>
<feature type="compositionally biased region" description="Polar residues" evidence="2">
    <location>
        <begin position="598"/>
        <end position="623"/>
    </location>
</feature>